<dbReference type="PROSITE" id="PS00061">
    <property type="entry name" value="ADH_SHORT"/>
    <property type="match status" value="1"/>
</dbReference>
<dbReference type="PANTHER" id="PTHR43157:SF31">
    <property type="entry name" value="PHOSPHATIDYLINOSITOL-GLYCAN BIOSYNTHESIS CLASS F PROTEIN"/>
    <property type="match status" value="1"/>
</dbReference>
<dbReference type="RefSeq" id="WP_255044094.1">
    <property type="nucleotide sequence ID" value="NZ_JANEYT010000052.1"/>
</dbReference>
<dbReference type="InterPro" id="IPR036291">
    <property type="entry name" value="NAD(P)-bd_dom_sf"/>
</dbReference>
<dbReference type="PRINTS" id="PR00080">
    <property type="entry name" value="SDRFAMILY"/>
</dbReference>
<keyword evidence="1" id="KW-0560">Oxidoreductase</keyword>
<protein>
    <submittedName>
        <fullName evidence="3">SDR family NAD(P)-dependent oxidoreductase</fullName>
    </submittedName>
</protein>
<dbReference type="Pfam" id="PF00106">
    <property type="entry name" value="adh_short"/>
    <property type="match status" value="1"/>
</dbReference>
<gene>
    <name evidence="3" type="ORF">NHN17_18315</name>
</gene>
<name>A0ABT1N5I8_9GAMM</name>
<dbReference type="InterPro" id="IPR002347">
    <property type="entry name" value="SDR_fam"/>
</dbReference>
<sequence>MQKVILVTGSTDGIGFETAKMLLSQGHHVLLHGRNPAKLKDVENQLGKLQGNGKVESYVADLSKMSDAYKLAAEVSAQHAKLDVLINNAGVWNSPESKTGDGFDVRFAVNTFAPYLLTKALLPQLGSTGRVINLSSAAQSSVNLDALVGNTPLSDGDAYAQSKLAITMWSRNMGLAMKESGPMIASVNPKSLLGSKMVKSAFGIAGSDLSVGADILVRGALSDEFTNAHGLYFDNDIGQFGQPHPDALNDKKVQAVMTAMDSALATFQPSF</sequence>
<dbReference type="SUPFAM" id="SSF51735">
    <property type="entry name" value="NAD(P)-binding Rossmann-fold domains"/>
    <property type="match status" value="1"/>
</dbReference>
<proteinExistence type="inferred from homology"/>
<dbReference type="PANTHER" id="PTHR43157">
    <property type="entry name" value="PHOSPHATIDYLINOSITOL-GLYCAN BIOSYNTHESIS CLASS F PROTEIN-RELATED"/>
    <property type="match status" value="1"/>
</dbReference>
<dbReference type="InterPro" id="IPR020904">
    <property type="entry name" value="Sc_DH/Rdtase_CS"/>
</dbReference>
<reference evidence="3 4" key="1">
    <citation type="submission" date="2022-07" db="EMBL/GenBank/DDBJ databases">
        <title>Photobacterium pectinilyticum sp. nov., a marine bacterium isolated from surface seawater of Qingdao offshore.</title>
        <authorList>
            <person name="Wang X."/>
        </authorList>
    </citation>
    <scope>NUCLEOTIDE SEQUENCE [LARGE SCALE GENOMIC DNA]</scope>
    <source>
        <strain evidence="3 4">ZSDE20</strain>
    </source>
</reference>
<dbReference type="EMBL" id="JANEYT010000052">
    <property type="protein sequence ID" value="MCQ1060004.1"/>
    <property type="molecule type" value="Genomic_DNA"/>
</dbReference>
<comment type="caution">
    <text evidence="3">The sequence shown here is derived from an EMBL/GenBank/DDBJ whole genome shotgun (WGS) entry which is preliminary data.</text>
</comment>
<dbReference type="Proteomes" id="UP001524460">
    <property type="component" value="Unassembled WGS sequence"/>
</dbReference>
<dbReference type="PRINTS" id="PR00081">
    <property type="entry name" value="GDHRDH"/>
</dbReference>
<dbReference type="Gene3D" id="3.40.50.720">
    <property type="entry name" value="NAD(P)-binding Rossmann-like Domain"/>
    <property type="match status" value="1"/>
</dbReference>
<organism evidence="3 4">
    <name type="scientific">Photobacterium pectinilyticum</name>
    <dbReference type="NCBI Taxonomy" id="2906793"/>
    <lineage>
        <taxon>Bacteria</taxon>
        <taxon>Pseudomonadati</taxon>
        <taxon>Pseudomonadota</taxon>
        <taxon>Gammaproteobacteria</taxon>
        <taxon>Vibrionales</taxon>
        <taxon>Vibrionaceae</taxon>
        <taxon>Photobacterium</taxon>
    </lineage>
</organism>
<evidence type="ECO:0000313" key="4">
    <source>
        <dbReference type="Proteomes" id="UP001524460"/>
    </source>
</evidence>
<comment type="similarity">
    <text evidence="2">Belongs to the short-chain dehydrogenases/reductases (SDR) family.</text>
</comment>
<keyword evidence="4" id="KW-1185">Reference proteome</keyword>
<evidence type="ECO:0000256" key="2">
    <source>
        <dbReference type="RuleBase" id="RU000363"/>
    </source>
</evidence>
<accession>A0ABT1N5I8</accession>
<evidence type="ECO:0000313" key="3">
    <source>
        <dbReference type="EMBL" id="MCQ1060004.1"/>
    </source>
</evidence>
<evidence type="ECO:0000256" key="1">
    <source>
        <dbReference type="ARBA" id="ARBA00023002"/>
    </source>
</evidence>